<dbReference type="RefSeq" id="WP_155308734.1">
    <property type="nucleotide sequence ID" value="NZ_AP021879.1"/>
</dbReference>
<keyword evidence="2" id="KW-1185">Reference proteome</keyword>
<gene>
    <name evidence="1" type="ORF">DSCOOX_04370</name>
</gene>
<dbReference type="EMBL" id="AP021879">
    <property type="protein sequence ID" value="BBO87257.1"/>
    <property type="molecule type" value="Genomic_DNA"/>
</dbReference>
<reference evidence="1 2" key="1">
    <citation type="submission" date="2019-11" db="EMBL/GenBank/DDBJ databases">
        <title>Comparative genomics of hydrocarbon-degrading Desulfosarcina strains.</title>
        <authorList>
            <person name="Watanabe M."/>
            <person name="Kojima H."/>
            <person name="Fukui M."/>
        </authorList>
    </citation>
    <scope>NUCLEOTIDE SEQUENCE [LARGE SCALE GENOMIC DNA]</scope>
    <source>
        <strain evidence="2">oXyS1</strain>
    </source>
</reference>
<protein>
    <recommendedName>
        <fullName evidence="3">Helix-turn-helix type 11 domain-containing protein</fullName>
    </recommendedName>
</protein>
<proteinExistence type="predicted"/>
<sequence>MGTIATLERIFWFDDQARRKRYPNASKLARRFELSTKTAQRCVDAMRDRFGAPLEYHPSKRGYHYLDDSLFCSDLGCILTDRL</sequence>
<evidence type="ECO:0000313" key="2">
    <source>
        <dbReference type="Proteomes" id="UP000422108"/>
    </source>
</evidence>
<accession>A0A5K8A484</accession>
<evidence type="ECO:0008006" key="3">
    <source>
        <dbReference type="Google" id="ProtNLM"/>
    </source>
</evidence>
<dbReference type="AlphaFoldDB" id="A0A5K8A484"/>
<dbReference type="Proteomes" id="UP000422108">
    <property type="component" value="Chromosome"/>
</dbReference>
<name>A0A5K8A484_9BACT</name>
<organism evidence="1 2">
    <name type="scientific">Desulfosarcina ovata subsp. ovata</name>
    <dbReference type="NCBI Taxonomy" id="2752305"/>
    <lineage>
        <taxon>Bacteria</taxon>
        <taxon>Pseudomonadati</taxon>
        <taxon>Thermodesulfobacteriota</taxon>
        <taxon>Desulfobacteria</taxon>
        <taxon>Desulfobacterales</taxon>
        <taxon>Desulfosarcinaceae</taxon>
        <taxon>Desulfosarcina</taxon>
    </lineage>
</organism>
<evidence type="ECO:0000313" key="1">
    <source>
        <dbReference type="EMBL" id="BBO87257.1"/>
    </source>
</evidence>